<evidence type="ECO:0000313" key="10">
    <source>
        <dbReference type="Proteomes" id="UP000247696"/>
    </source>
</evidence>
<evidence type="ECO:0000256" key="3">
    <source>
        <dbReference type="ARBA" id="ARBA00022597"/>
    </source>
</evidence>
<evidence type="ECO:0000256" key="4">
    <source>
        <dbReference type="ARBA" id="ARBA00022679"/>
    </source>
</evidence>
<dbReference type="STRING" id="1737425.GCA_900049755_01509"/>
<evidence type="ECO:0000256" key="5">
    <source>
        <dbReference type="ARBA" id="ARBA00022683"/>
    </source>
</evidence>
<keyword evidence="5" id="KW-0598">Phosphotransferase system</keyword>
<keyword evidence="3" id="KW-0762">Sugar transport</keyword>
<dbReference type="Gene3D" id="2.70.70.10">
    <property type="entry name" value="Glucose Permease (Domain IIA)"/>
    <property type="match status" value="1"/>
</dbReference>
<dbReference type="PROSITE" id="PS51093">
    <property type="entry name" value="PTS_EIIA_TYPE_1"/>
    <property type="match status" value="1"/>
</dbReference>
<keyword evidence="4" id="KW-0808">Transferase</keyword>
<accession>A0A2Z3YTT5</accession>
<evidence type="ECO:0000256" key="1">
    <source>
        <dbReference type="ARBA" id="ARBA00004496"/>
    </source>
</evidence>
<dbReference type="InterPro" id="IPR001127">
    <property type="entry name" value="PTS_EIIA_1_perm"/>
</dbReference>
<dbReference type="InterPro" id="IPR050890">
    <property type="entry name" value="PTS_EIIA_component"/>
</dbReference>
<reference evidence="10" key="1">
    <citation type="submission" date="2017-11" db="EMBL/GenBank/DDBJ databases">
        <title>Otitis media/interna in a cat caused by the recently described species Corynebacterium provencense.</title>
        <authorList>
            <person name="Kittl S."/>
            <person name="Brodard I."/>
            <person name="Rychener L."/>
            <person name="Jores J."/>
            <person name="Roosje P."/>
            <person name="Gobeli Brawand S."/>
        </authorList>
    </citation>
    <scope>NUCLEOTIDE SEQUENCE [LARGE SCALE GENOMIC DNA]</scope>
    <source>
        <strain evidence="10">17KM38</strain>
    </source>
</reference>
<name>A0A2Z3YTT5_9CORY</name>
<dbReference type="RefSeq" id="WP_078057267.1">
    <property type="nucleotide sequence ID" value="NZ_CABKVS010000002.1"/>
</dbReference>
<dbReference type="SUPFAM" id="SSF51261">
    <property type="entry name" value="Duplicated hybrid motif"/>
    <property type="match status" value="1"/>
</dbReference>
<dbReference type="EMBL" id="CP024988">
    <property type="protein sequence ID" value="AWT27111.1"/>
    <property type="molecule type" value="Genomic_DNA"/>
</dbReference>
<comment type="subcellular location">
    <subcellularLocation>
        <location evidence="1">Cytoplasm</location>
    </subcellularLocation>
</comment>
<feature type="region of interest" description="Disordered" evidence="7">
    <location>
        <begin position="1"/>
        <end position="29"/>
    </location>
</feature>
<keyword evidence="10" id="KW-1185">Reference proteome</keyword>
<dbReference type="PANTHER" id="PTHR45008">
    <property type="entry name" value="PTS SYSTEM GLUCOSE-SPECIFIC EIIA COMPONENT"/>
    <property type="match status" value="1"/>
</dbReference>
<dbReference type="InterPro" id="IPR011055">
    <property type="entry name" value="Dup_hybrid_motif"/>
</dbReference>
<sequence length="172" mass="16997">MDTSAGAVSTPGTPAAPGASSGPGHRVVTPVHGTVAPLDSVPDPRLASGAYGAGVAVVPDFGVEVATVVAPVAGEVCSIMPHYFLVLTDGGLPVYTQLGIDTDLLDGTGFSLHVSGGARVVAGQRVVTYAPGQLGRLGFDPVVSVVAVRRSSVTPALGPGEPCGAGDVLFEL</sequence>
<dbReference type="Pfam" id="PF00358">
    <property type="entry name" value="PTS_EIIA_1"/>
    <property type="match status" value="1"/>
</dbReference>
<gene>
    <name evidence="9" type="primary">bglF</name>
    <name evidence="9" type="ORF">Csp1_23610</name>
</gene>
<proteinExistence type="predicted"/>
<organism evidence="9 10">
    <name type="scientific">Corynebacterium provencense</name>
    <dbReference type="NCBI Taxonomy" id="1737425"/>
    <lineage>
        <taxon>Bacteria</taxon>
        <taxon>Bacillati</taxon>
        <taxon>Actinomycetota</taxon>
        <taxon>Actinomycetes</taxon>
        <taxon>Mycobacteriales</taxon>
        <taxon>Corynebacteriaceae</taxon>
        <taxon>Corynebacterium</taxon>
    </lineage>
</organism>
<keyword evidence="2" id="KW-0813">Transport</keyword>
<dbReference type="KEGG" id="cpre:Csp1_23610"/>
<dbReference type="GO" id="GO:0009401">
    <property type="term" value="P:phosphoenolpyruvate-dependent sugar phosphotransferase system"/>
    <property type="evidence" value="ECO:0007669"/>
    <property type="project" value="UniProtKB-KW"/>
</dbReference>
<evidence type="ECO:0000313" key="9">
    <source>
        <dbReference type="EMBL" id="AWT27111.1"/>
    </source>
</evidence>
<evidence type="ECO:0000256" key="7">
    <source>
        <dbReference type="SAM" id="MobiDB-lite"/>
    </source>
</evidence>
<dbReference type="GO" id="GO:0016301">
    <property type="term" value="F:kinase activity"/>
    <property type="evidence" value="ECO:0007669"/>
    <property type="project" value="UniProtKB-KW"/>
</dbReference>
<dbReference type="GO" id="GO:0005737">
    <property type="term" value="C:cytoplasm"/>
    <property type="evidence" value="ECO:0007669"/>
    <property type="project" value="UniProtKB-SubCell"/>
</dbReference>
<keyword evidence="6" id="KW-0418">Kinase</keyword>
<feature type="domain" description="PTS EIIA type-1" evidence="8">
    <location>
        <begin position="43"/>
        <end position="149"/>
    </location>
</feature>
<protein>
    <submittedName>
        <fullName evidence="9">PTS system beta-glucoside-specific EIIBCA component</fullName>
    </submittedName>
</protein>
<dbReference type="OrthoDB" id="9797715at2"/>
<dbReference type="AlphaFoldDB" id="A0A2Z3YTT5"/>
<dbReference type="PANTHER" id="PTHR45008:SF1">
    <property type="entry name" value="PTS SYSTEM GLUCOSE-SPECIFIC EIIA COMPONENT"/>
    <property type="match status" value="1"/>
</dbReference>
<evidence type="ECO:0000256" key="2">
    <source>
        <dbReference type="ARBA" id="ARBA00022448"/>
    </source>
</evidence>
<evidence type="ECO:0000256" key="6">
    <source>
        <dbReference type="ARBA" id="ARBA00022777"/>
    </source>
</evidence>
<dbReference type="Proteomes" id="UP000247696">
    <property type="component" value="Chromosome"/>
</dbReference>
<feature type="compositionally biased region" description="Polar residues" evidence="7">
    <location>
        <begin position="1"/>
        <end position="12"/>
    </location>
</feature>
<evidence type="ECO:0000259" key="8">
    <source>
        <dbReference type="PROSITE" id="PS51093"/>
    </source>
</evidence>